<evidence type="ECO:0000313" key="9">
    <source>
        <dbReference type="Proteomes" id="UP001432014"/>
    </source>
</evidence>
<evidence type="ECO:0000256" key="4">
    <source>
        <dbReference type="ARBA" id="ARBA00022989"/>
    </source>
</evidence>
<protein>
    <submittedName>
        <fullName evidence="8">TraM recognition domain-containing protein</fullName>
    </submittedName>
</protein>
<feature type="domain" description="TraD/TraG TraM recognition site" evidence="7">
    <location>
        <begin position="431"/>
        <end position="548"/>
    </location>
</feature>
<feature type="transmembrane region" description="Helical" evidence="6">
    <location>
        <begin position="20"/>
        <end position="41"/>
    </location>
</feature>
<keyword evidence="9" id="KW-1185">Reference proteome</keyword>
<dbReference type="Proteomes" id="UP001432014">
    <property type="component" value="Chromosome"/>
</dbReference>
<dbReference type="EMBL" id="CP108482">
    <property type="protein sequence ID" value="WUS61342.1"/>
    <property type="molecule type" value="Genomic_DNA"/>
</dbReference>
<evidence type="ECO:0000256" key="5">
    <source>
        <dbReference type="ARBA" id="ARBA00023136"/>
    </source>
</evidence>
<gene>
    <name evidence="8" type="ORF">OG469_01900</name>
</gene>
<dbReference type="InterPro" id="IPR032689">
    <property type="entry name" value="TraG-D_C"/>
</dbReference>
<evidence type="ECO:0000313" key="8">
    <source>
        <dbReference type="EMBL" id="WUS61342.1"/>
    </source>
</evidence>
<proteinExistence type="predicted"/>
<dbReference type="PANTHER" id="PTHR37937">
    <property type="entry name" value="CONJUGATIVE TRANSFER: DNA TRANSPORT"/>
    <property type="match status" value="1"/>
</dbReference>
<dbReference type="Pfam" id="PF12696">
    <property type="entry name" value="TraG-D_C"/>
    <property type="match status" value="1"/>
</dbReference>
<organism evidence="8 9">
    <name type="scientific">Kitasatospora herbaricolor</name>
    <dbReference type="NCBI Taxonomy" id="68217"/>
    <lineage>
        <taxon>Bacteria</taxon>
        <taxon>Bacillati</taxon>
        <taxon>Actinomycetota</taxon>
        <taxon>Actinomycetes</taxon>
        <taxon>Kitasatosporales</taxon>
        <taxon>Streptomycetaceae</taxon>
        <taxon>Kitasatospora</taxon>
    </lineage>
</organism>
<name>A0ABZ1WK95_9ACTN</name>
<evidence type="ECO:0000256" key="6">
    <source>
        <dbReference type="SAM" id="Phobius"/>
    </source>
</evidence>
<evidence type="ECO:0000259" key="7">
    <source>
        <dbReference type="Pfam" id="PF12696"/>
    </source>
</evidence>
<dbReference type="InterPro" id="IPR027417">
    <property type="entry name" value="P-loop_NTPase"/>
</dbReference>
<sequence>MNKVASPISATRLRLGRDAWWISLIFALVVLSALIWLAALLSGLPAHRRPAGINWTQAGAASAGVFIHFTDPGAAFPAGSGVGGPIPFWGVFAGECTGAFYLTKAVWRRWQRRLSDGADGLATRKQLENAMGEAKALSRVASLRPSLAKAPAGSVDVREVAVFCGTADPAQLPLWLTIEESLLIVAPPREGKTQQLILPAILDFAGTVLATSSKTDVLFATAKLRERHGKVMALDATGLSGWPYQLQWPLTDGCEDFQTARRRAETLTSSTKSDEGTKNGGYFVMNAKMLITCWLHAAALDGRNALDILKWATSPAEREAVDILARRGKVELSRALAAQHAAAPEERSASWRTAEQSFIALYDERVAGIFAPRESNFDIEAWLRGGGTLFLIGDEEEGSALAPILATFVQAILDTAKKVAARMPNGRLDPPLGCFLDELANVAPLPQIPSFMSVSGSQNIFVAAVLQNLAQAEERWGQTGVRKLFGAATAKIILGGVSDEQELKAYSALVGEFDEDTESVSDDGDRVSSSLSVRRRAALEPSDIRMLEERMGLLVHRRTPATRVRFVRSYEGPRGAEIAAATKEALAMVNPEEALGA</sequence>
<keyword evidence="5 6" id="KW-0472">Membrane</keyword>
<dbReference type="Gene3D" id="3.40.50.300">
    <property type="entry name" value="P-loop containing nucleotide triphosphate hydrolases"/>
    <property type="match status" value="1"/>
</dbReference>
<dbReference type="InterPro" id="IPR051539">
    <property type="entry name" value="T4SS-coupling_protein"/>
</dbReference>
<evidence type="ECO:0000256" key="3">
    <source>
        <dbReference type="ARBA" id="ARBA00022692"/>
    </source>
</evidence>
<comment type="subcellular location">
    <subcellularLocation>
        <location evidence="1">Cell membrane</location>
        <topology evidence="1">Multi-pass membrane protein</topology>
    </subcellularLocation>
</comment>
<reference evidence="8 9" key="1">
    <citation type="submission" date="2022-10" db="EMBL/GenBank/DDBJ databases">
        <title>The complete genomes of actinobacterial strains from the NBC collection.</title>
        <authorList>
            <person name="Joergensen T.S."/>
            <person name="Alvarez Arevalo M."/>
            <person name="Sterndorff E.B."/>
            <person name="Faurdal D."/>
            <person name="Vuksanovic O."/>
            <person name="Mourched A.-S."/>
            <person name="Charusanti P."/>
            <person name="Shaw S."/>
            <person name="Blin K."/>
            <person name="Weber T."/>
        </authorList>
    </citation>
    <scope>NUCLEOTIDE SEQUENCE [LARGE SCALE GENOMIC DNA]</scope>
    <source>
        <strain evidence="8 9">NBC_01247</strain>
    </source>
</reference>
<dbReference type="RefSeq" id="WP_329501071.1">
    <property type="nucleotide sequence ID" value="NZ_CP108460.1"/>
</dbReference>
<keyword evidence="2" id="KW-1003">Cell membrane</keyword>
<keyword evidence="4 6" id="KW-1133">Transmembrane helix</keyword>
<evidence type="ECO:0000256" key="2">
    <source>
        <dbReference type="ARBA" id="ARBA00022475"/>
    </source>
</evidence>
<dbReference type="SUPFAM" id="SSF52540">
    <property type="entry name" value="P-loop containing nucleoside triphosphate hydrolases"/>
    <property type="match status" value="1"/>
</dbReference>
<accession>A0ABZ1WK95</accession>
<keyword evidence="3 6" id="KW-0812">Transmembrane</keyword>
<dbReference type="PANTHER" id="PTHR37937:SF1">
    <property type="entry name" value="CONJUGATIVE TRANSFER: DNA TRANSPORT"/>
    <property type="match status" value="1"/>
</dbReference>
<evidence type="ECO:0000256" key="1">
    <source>
        <dbReference type="ARBA" id="ARBA00004651"/>
    </source>
</evidence>
<dbReference type="CDD" id="cd01127">
    <property type="entry name" value="TrwB_TraG_TraD_VirD4"/>
    <property type="match status" value="1"/>
</dbReference>